<evidence type="ECO:0000256" key="1">
    <source>
        <dbReference type="SAM" id="MobiDB-lite"/>
    </source>
</evidence>
<organism evidence="2 3">
    <name type="scientific">Thauera aromatica K172</name>
    <dbReference type="NCBI Taxonomy" id="44139"/>
    <lineage>
        <taxon>Bacteria</taxon>
        <taxon>Pseudomonadati</taxon>
        <taxon>Pseudomonadota</taxon>
        <taxon>Betaproteobacteria</taxon>
        <taxon>Rhodocyclales</taxon>
        <taxon>Zoogloeaceae</taxon>
        <taxon>Thauera</taxon>
    </lineage>
</organism>
<dbReference type="EMBL" id="CP028339">
    <property type="protein sequence ID" value="AVR88349.1"/>
    <property type="molecule type" value="Genomic_DNA"/>
</dbReference>
<evidence type="ECO:0000313" key="2">
    <source>
        <dbReference type="EMBL" id="AVR88349.1"/>
    </source>
</evidence>
<dbReference type="InterPro" id="IPR008318">
    <property type="entry name" value="UCP030820"/>
</dbReference>
<dbReference type="Proteomes" id="UP000241885">
    <property type="component" value="Chromosome"/>
</dbReference>
<feature type="region of interest" description="Disordered" evidence="1">
    <location>
        <begin position="158"/>
        <end position="183"/>
    </location>
</feature>
<dbReference type="KEGG" id="tak:Tharo_1424"/>
<gene>
    <name evidence="2" type="ORF">Tharo_1424</name>
</gene>
<dbReference type="AlphaFoldDB" id="A0A2R4BLZ3"/>
<keyword evidence="3" id="KW-1185">Reference proteome</keyword>
<proteinExistence type="predicted"/>
<reference evidence="2 3" key="1">
    <citation type="submission" date="2018-03" db="EMBL/GenBank/DDBJ databases">
        <title>Complete genome sequence of Thauera aromatica, a model organism for studying aromatic compound degradation under denitrifying conditions.</title>
        <authorList>
            <person name="Lo H.-Y."/>
            <person name="Goris T."/>
            <person name="Boll M."/>
            <person name="Mueller J.A."/>
        </authorList>
    </citation>
    <scope>NUCLEOTIDE SEQUENCE [LARGE SCALE GENOMIC DNA]</scope>
    <source>
        <strain evidence="2 3">K172</strain>
    </source>
</reference>
<dbReference type="Pfam" id="PF06073">
    <property type="entry name" value="DUF934"/>
    <property type="match status" value="1"/>
</dbReference>
<dbReference type="RefSeq" id="WP_043742319.1">
    <property type="nucleotide sequence ID" value="NZ_CP028339.1"/>
</dbReference>
<sequence>MKPLIRDGRIVDDDWVVLDGDDGQAPDLAPSGARQIVPIALYRAHADALRHLGHRIGIALGPEDDPEVVLPYMAHVSLIAIRFPNFTDGRGYSTARLLRSRFGYAGELRAIGDVLRDQLYFLHRCGFDAFALRPDQDPDDALGAFGDYTWRPVFGAAAAAQPGSPREDGGEPPRAASVPDALP</sequence>
<dbReference type="OrthoDB" id="9800421at2"/>
<accession>A0A2R4BLZ3</accession>
<evidence type="ECO:0000313" key="3">
    <source>
        <dbReference type="Proteomes" id="UP000241885"/>
    </source>
</evidence>
<name>A0A2R4BLZ3_THAAR</name>
<protein>
    <submittedName>
        <fullName evidence="2">Putative sulfite reductase subunit</fullName>
    </submittedName>
</protein>